<dbReference type="PANTHER" id="PTHR12736:SF7">
    <property type="entry name" value="LANC-LIKE PROTEIN 3"/>
    <property type="match status" value="1"/>
</dbReference>
<dbReference type="RefSeq" id="WP_073232383.1">
    <property type="nucleotide sequence ID" value="NZ_FQUQ01000003.1"/>
</dbReference>
<dbReference type="EMBL" id="FQUQ01000003">
    <property type="protein sequence ID" value="SHF77790.1"/>
    <property type="molecule type" value="Genomic_DNA"/>
</dbReference>
<dbReference type="GO" id="GO:0046872">
    <property type="term" value="F:metal ion binding"/>
    <property type="evidence" value="ECO:0007669"/>
    <property type="project" value="UniProtKB-KW"/>
</dbReference>
<accession>A0A1M5EF54</accession>
<keyword evidence="1" id="KW-0479">Metal-binding</keyword>
<dbReference type="Gene3D" id="1.50.10.20">
    <property type="match status" value="1"/>
</dbReference>
<dbReference type="InterPro" id="IPR007822">
    <property type="entry name" value="LANC-like"/>
</dbReference>
<dbReference type="STRING" id="288992.SAMN04488522_103623"/>
<feature type="binding site" evidence="1">
    <location>
        <position position="299"/>
    </location>
    <ligand>
        <name>Zn(2+)</name>
        <dbReference type="ChEBI" id="CHEBI:29105"/>
    </ligand>
</feature>
<feature type="binding site" evidence="1">
    <location>
        <position position="300"/>
    </location>
    <ligand>
        <name>Zn(2+)</name>
        <dbReference type="ChEBI" id="CHEBI:29105"/>
    </ligand>
</feature>
<dbReference type="OrthoDB" id="6313827at2"/>
<name>A0A1M5EF54_9SPHI</name>
<keyword evidence="3" id="KW-1185">Reference proteome</keyword>
<feature type="binding site" evidence="1">
    <location>
        <position position="249"/>
    </location>
    <ligand>
        <name>Zn(2+)</name>
        <dbReference type="ChEBI" id="CHEBI:29105"/>
    </ligand>
</feature>
<dbReference type="PRINTS" id="PR01950">
    <property type="entry name" value="LANCSUPER"/>
</dbReference>
<dbReference type="Proteomes" id="UP000184287">
    <property type="component" value="Unassembled WGS sequence"/>
</dbReference>
<evidence type="ECO:0000313" key="3">
    <source>
        <dbReference type="Proteomes" id="UP000184287"/>
    </source>
</evidence>
<proteinExistence type="predicted"/>
<evidence type="ECO:0000256" key="1">
    <source>
        <dbReference type="PIRSR" id="PIRSR607822-1"/>
    </source>
</evidence>
<sequence>MKDKPSKDPLLTSKLAALTKRQLNDYTLKGVFKFGLLGGDSGLCILLKNLRAEFDEEFYIENMYSLINKHFNYINNSKDINFSFHNGLSGFYWLIRYLLDEDDSLSTYLEEMKSPLLWAFDNFIDNGNFDLLHGANGIMVSAVDQKNQKKFIDNYYCSLKKHAQYDKHGVLWPLTNSNVYNFGIAHGLSGILQVLSKYNSPEQTHINELILEISLSLINRMEYRQEKTWVPCAIPEGNETCFDEGLGWCFGRLSIAYPLLRVAKKFNNNKIFTISDRIIKESLTMETTFKNAKHKLCLCHGITSSAYMYKKIFDLTGDEIYRQKSVLLCEEVLKELLKEDLLVSEYDTNYSILSGFPGVFLAIKSIIKNEVSDWDSILLLD</sequence>
<gene>
    <name evidence="2" type="ORF">SAMN04488522_103623</name>
</gene>
<protein>
    <submittedName>
        <fullName evidence="2">Lanthionine synthetase C-like protein</fullName>
    </submittedName>
</protein>
<dbReference type="GO" id="GO:0005886">
    <property type="term" value="C:plasma membrane"/>
    <property type="evidence" value="ECO:0007669"/>
    <property type="project" value="TreeGrafter"/>
</dbReference>
<dbReference type="Pfam" id="PF05147">
    <property type="entry name" value="LANC_like"/>
    <property type="match status" value="1"/>
</dbReference>
<dbReference type="GO" id="GO:0031179">
    <property type="term" value="P:peptide modification"/>
    <property type="evidence" value="ECO:0007669"/>
    <property type="project" value="InterPro"/>
</dbReference>
<keyword evidence="1" id="KW-0862">Zinc</keyword>
<dbReference type="PANTHER" id="PTHR12736">
    <property type="entry name" value="LANC-LIKE PROTEIN"/>
    <property type="match status" value="1"/>
</dbReference>
<dbReference type="SMART" id="SM01260">
    <property type="entry name" value="LANC_like"/>
    <property type="match status" value="1"/>
</dbReference>
<evidence type="ECO:0000313" key="2">
    <source>
        <dbReference type="EMBL" id="SHF77790.1"/>
    </source>
</evidence>
<organism evidence="2 3">
    <name type="scientific">Pedobacter caeni</name>
    <dbReference type="NCBI Taxonomy" id="288992"/>
    <lineage>
        <taxon>Bacteria</taxon>
        <taxon>Pseudomonadati</taxon>
        <taxon>Bacteroidota</taxon>
        <taxon>Sphingobacteriia</taxon>
        <taxon>Sphingobacteriales</taxon>
        <taxon>Sphingobacteriaceae</taxon>
        <taxon>Pedobacter</taxon>
    </lineage>
</organism>
<dbReference type="SUPFAM" id="SSF158745">
    <property type="entry name" value="LanC-like"/>
    <property type="match status" value="1"/>
</dbReference>
<dbReference type="AlphaFoldDB" id="A0A1M5EF54"/>
<reference evidence="3" key="1">
    <citation type="submission" date="2016-11" db="EMBL/GenBank/DDBJ databases">
        <authorList>
            <person name="Varghese N."/>
            <person name="Submissions S."/>
        </authorList>
    </citation>
    <scope>NUCLEOTIDE SEQUENCE [LARGE SCALE GENOMIC DNA]</scope>
    <source>
        <strain evidence="3">DSM 16990</strain>
    </source>
</reference>